<dbReference type="CDD" id="cd16859">
    <property type="entry name" value="ING_ING4_5"/>
    <property type="match status" value="1"/>
</dbReference>
<dbReference type="InterPro" id="IPR028651">
    <property type="entry name" value="ING_fam"/>
</dbReference>
<evidence type="ECO:0000259" key="3">
    <source>
        <dbReference type="SMART" id="SM01408"/>
    </source>
</evidence>
<dbReference type="InterPro" id="IPR011011">
    <property type="entry name" value="Znf_FYVE_PHD"/>
</dbReference>
<dbReference type="Pfam" id="PF12998">
    <property type="entry name" value="ING"/>
    <property type="match status" value="1"/>
</dbReference>
<reference evidence="4 5" key="1">
    <citation type="submission" date="2010-05" db="EMBL/GenBank/DDBJ databases">
        <title>The Genome Sequence of Thecamonas trahens ATCC 50062.</title>
        <authorList>
            <consortium name="The Broad Institute Genome Sequencing Platform"/>
            <person name="Russ C."/>
            <person name="Cuomo C."/>
            <person name="Shea T."/>
            <person name="Young S.K."/>
            <person name="Zeng Q."/>
            <person name="Koehrsen M."/>
            <person name="Haas B."/>
            <person name="Borodovsky M."/>
            <person name="Guigo R."/>
            <person name="Alvarado L."/>
            <person name="Berlin A."/>
            <person name="Bochicchio J."/>
            <person name="Borenstein D."/>
            <person name="Chapman S."/>
            <person name="Chen Z."/>
            <person name="Freedman E."/>
            <person name="Gellesch M."/>
            <person name="Goldberg J."/>
            <person name="Griggs A."/>
            <person name="Gujja S."/>
            <person name="Heilman E."/>
            <person name="Heiman D."/>
            <person name="Hepburn T."/>
            <person name="Howarth C."/>
            <person name="Jen D."/>
            <person name="Larson L."/>
            <person name="Mehta T."/>
            <person name="Park D."/>
            <person name="Pearson M."/>
            <person name="Roberts A."/>
            <person name="Saif S."/>
            <person name="Shenoy N."/>
            <person name="Sisk P."/>
            <person name="Stolte C."/>
            <person name="Sykes S."/>
            <person name="Thomson T."/>
            <person name="Walk T."/>
            <person name="White J."/>
            <person name="Yandava C."/>
            <person name="Burger G."/>
            <person name="Gray M.W."/>
            <person name="Holland P.W.H."/>
            <person name="King N."/>
            <person name="Lang F.B.F."/>
            <person name="Roger A.J."/>
            <person name="Ruiz-Trillo I."/>
            <person name="Lander E."/>
            <person name="Nusbaum C."/>
        </authorList>
    </citation>
    <scope>NUCLEOTIDE SEQUENCE [LARGE SCALE GENOMIC DNA]</scope>
    <source>
        <strain evidence="4 5">ATCC 50062</strain>
    </source>
</reference>
<dbReference type="SUPFAM" id="SSF57903">
    <property type="entry name" value="FYVE/PHD zinc finger"/>
    <property type="match status" value="1"/>
</dbReference>
<dbReference type="InterPro" id="IPR013083">
    <property type="entry name" value="Znf_RING/FYVE/PHD"/>
</dbReference>
<keyword evidence="5" id="KW-1185">Reference proteome</keyword>
<protein>
    <submittedName>
        <fullName evidence="4">PHD zinc finger-containing protein</fullName>
    </submittedName>
</protein>
<dbReference type="AlphaFoldDB" id="A0A0L0DF51"/>
<gene>
    <name evidence="4" type="ORF">AMSG_07228</name>
</gene>
<feature type="domain" description="Inhibitor of growth protein N-terminal histone-binding" evidence="3">
    <location>
        <begin position="4"/>
        <end position="108"/>
    </location>
</feature>
<proteinExistence type="predicted"/>
<dbReference type="OMA" id="QPKGKWF"/>
<dbReference type="InterPro" id="IPR024610">
    <property type="entry name" value="ING_N_histone-binding"/>
</dbReference>
<evidence type="ECO:0000256" key="2">
    <source>
        <dbReference type="SAM" id="MobiDB-lite"/>
    </source>
</evidence>
<evidence type="ECO:0000313" key="5">
    <source>
        <dbReference type="Proteomes" id="UP000054408"/>
    </source>
</evidence>
<dbReference type="GeneID" id="25566197"/>
<evidence type="ECO:0000256" key="1">
    <source>
        <dbReference type="ARBA" id="ARBA00022853"/>
    </source>
</evidence>
<dbReference type="Gene3D" id="6.10.140.1740">
    <property type="match status" value="1"/>
</dbReference>
<dbReference type="GO" id="GO:0006355">
    <property type="term" value="P:regulation of DNA-templated transcription"/>
    <property type="evidence" value="ECO:0007669"/>
    <property type="project" value="TreeGrafter"/>
</dbReference>
<accession>A0A0L0DF51</accession>
<name>A0A0L0DF51_THETB</name>
<feature type="compositionally biased region" description="Low complexity" evidence="2">
    <location>
        <begin position="157"/>
        <end position="167"/>
    </location>
</feature>
<dbReference type="PANTHER" id="PTHR10333:SF42">
    <property type="entry name" value="INHIBITOR OF GROWTH PROTEIN 5"/>
    <property type="match status" value="1"/>
</dbReference>
<evidence type="ECO:0000313" key="4">
    <source>
        <dbReference type="EMBL" id="KNC50972.1"/>
    </source>
</evidence>
<dbReference type="Gene3D" id="3.30.40.10">
    <property type="entry name" value="Zinc/RING finger domain, C3HC4 (zinc finger)"/>
    <property type="match status" value="1"/>
</dbReference>
<dbReference type="STRING" id="461836.A0A0L0DF51"/>
<dbReference type="OrthoDB" id="5411773at2759"/>
<dbReference type="RefSeq" id="XP_013756667.1">
    <property type="nucleotide sequence ID" value="XM_013901213.1"/>
</dbReference>
<feature type="region of interest" description="Disordered" evidence="2">
    <location>
        <begin position="119"/>
        <end position="175"/>
    </location>
</feature>
<sequence>MGSYLEDYLGCVASLPSDLERNFKLMRELDSRSSELVEEIDELQKQYHPEARKAYEASKQPDKDKVEKILSHLKSCLKYSDEKVDIAMQTYELVDKHIRRLDDDLARFEAELEVPIVHGASANRKRKPQSRSQNSSRANKRQKSSATSEKRRRSASKSEAAAATAAPAPKPAPAAANKAYDIPANEARVAVDPNEPVYCYCRRVSYGEMVGCENATASWSGSTTPASGSHLRLLATTWG</sequence>
<dbReference type="EMBL" id="GL349463">
    <property type="protein sequence ID" value="KNC50972.1"/>
    <property type="molecule type" value="Genomic_DNA"/>
</dbReference>
<dbReference type="PANTHER" id="PTHR10333">
    <property type="entry name" value="INHIBITOR OF GROWTH PROTEIN"/>
    <property type="match status" value="1"/>
</dbReference>
<keyword evidence="1" id="KW-0156">Chromatin regulator</keyword>
<organism evidence="4 5">
    <name type="scientific">Thecamonas trahens ATCC 50062</name>
    <dbReference type="NCBI Taxonomy" id="461836"/>
    <lineage>
        <taxon>Eukaryota</taxon>
        <taxon>Apusozoa</taxon>
        <taxon>Apusomonadida</taxon>
        <taxon>Apusomonadidae</taxon>
        <taxon>Thecamonas</taxon>
    </lineage>
</organism>
<dbReference type="eggNOG" id="KOG1973">
    <property type="taxonomic scope" value="Eukaryota"/>
</dbReference>
<dbReference type="SMART" id="SM01408">
    <property type="entry name" value="ING"/>
    <property type="match status" value="1"/>
</dbReference>
<dbReference type="GO" id="GO:0006325">
    <property type="term" value="P:chromatin organization"/>
    <property type="evidence" value="ECO:0007669"/>
    <property type="project" value="UniProtKB-KW"/>
</dbReference>
<dbReference type="Proteomes" id="UP000054408">
    <property type="component" value="Unassembled WGS sequence"/>
</dbReference>